<dbReference type="HAMAP" id="MF_01445">
    <property type="entry name" value="TsaD"/>
    <property type="match status" value="1"/>
</dbReference>
<dbReference type="InterPro" id="IPR022450">
    <property type="entry name" value="TsaD"/>
</dbReference>
<dbReference type="NCBIfam" id="TIGR00329">
    <property type="entry name" value="gcp_kae1"/>
    <property type="match status" value="1"/>
</dbReference>
<feature type="binding site" evidence="8">
    <location>
        <position position="333"/>
    </location>
    <ligand>
        <name>Fe cation</name>
        <dbReference type="ChEBI" id="CHEBI:24875"/>
    </ligand>
</feature>
<keyword evidence="1 8" id="KW-0963">Cytoplasm</keyword>
<dbReference type="FunFam" id="3.30.420.40:FF:000012">
    <property type="entry name" value="tRNA N6-adenosine threonylcarbamoyltransferase"/>
    <property type="match status" value="1"/>
</dbReference>
<dbReference type="FunFam" id="3.30.420.40:FF:000040">
    <property type="entry name" value="tRNA N6-adenosine threonylcarbamoyltransferase"/>
    <property type="match status" value="1"/>
</dbReference>
<gene>
    <name evidence="8" type="primary">tsaD</name>
    <name evidence="10" type="ORF">SAMN05444388_10263</name>
</gene>
<dbReference type="InterPro" id="IPR000905">
    <property type="entry name" value="Gcp-like_dom"/>
</dbReference>
<dbReference type="PANTHER" id="PTHR11735:SF6">
    <property type="entry name" value="TRNA N6-ADENOSINE THREONYLCARBAMOYLTRANSFERASE, MITOCHONDRIAL"/>
    <property type="match status" value="1"/>
</dbReference>
<dbReference type="CDD" id="cd24133">
    <property type="entry name" value="ASKHA_NBD_TsaD_bac"/>
    <property type="match status" value="1"/>
</dbReference>
<accession>A0A1M5IE53</accession>
<keyword evidence="4 8" id="KW-0479">Metal-binding</keyword>
<keyword evidence="6 8" id="KW-0012">Acyltransferase</keyword>
<dbReference type="PRINTS" id="PR00789">
    <property type="entry name" value="OSIALOPTASE"/>
</dbReference>
<dbReference type="SUPFAM" id="SSF53067">
    <property type="entry name" value="Actin-like ATPase domain"/>
    <property type="match status" value="2"/>
</dbReference>
<reference evidence="10 11" key="1">
    <citation type="submission" date="2016-11" db="EMBL/GenBank/DDBJ databases">
        <authorList>
            <person name="Jaros S."/>
            <person name="Januszkiewicz K."/>
            <person name="Wedrychowicz H."/>
        </authorList>
    </citation>
    <scope>NUCLEOTIDE SEQUENCE [LARGE SCALE GENOMIC DNA]</scope>
    <source>
        <strain evidence="10 11">DSM 6792</strain>
    </source>
</reference>
<keyword evidence="5 8" id="KW-0408">Iron</keyword>
<sequence length="364" mass="39735">MASASIKEISKFDLSNIIQNSCLYMQNSEVFILAIESSCDDTAAAVLHNDKVLSNVVANQLIHNQYGGVVPELASRAHQQNIVPVIDAALRKANVQKEQLSAIAFTQGPGLMGSLLVGSSFGKSLSLALNIPLIAVNHMHAHILAHFIDEEGYDKPEFPFLALTISGGHTQIVKVNSYFDMEIIGETTDDAVGEAFDKSAKILGLPYPGGPLIDKYAKEGNPKAFTFTKPKVPGLDFSFSGLKTAILYFIQKNKQENPNFIEENLNDICASIQHTIIEILMDKLKLAVKETGIKQIAIGGGVSANSGIRTTLKESEAKYGWKTFIPKFEYTTDNAAMIGIVGFQKYLSKRFEDSSVVSKARIQF</sequence>
<dbReference type="GO" id="GO:0005737">
    <property type="term" value="C:cytoplasm"/>
    <property type="evidence" value="ECO:0007669"/>
    <property type="project" value="UniProtKB-SubCell"/>
</dbReference>
<dbReference type="EC" id="2.3.1.234" evidence="8"/>
<comment type="catalytic activity">
    <reaction evidence="7 8">
        <text>L-threonylcarbamoyladenylate + adenosine(37) in tRNA = N(6)-L-threonylcarbamoyladenosine(37) in tRNA + AMP + H(+)</text>
        <dbReference type="Rhea" id="RHEA:37059"/>
        <dbReference type="Rhea" id="RHEA-COMP:10162"/>
        <dbReference type="Rhea" id="RHEA-COMP:10163"/>
        <dbReference type="ChEBI" id="CHEBI:15378"/>
        <dbReference type="ChEBI" id="CHEBI:73682"/>
        <dbReference type="ChEBI" id="CHEBI:74411"/>
        <dbReference type="ChEBI" id="CHEBI:74418"/>
        <dbReference type="ChEBI" id="CHEBI:456215"/>
        <dbReference type="EC" id="2.3.1.234"/>
    </reaction>
</comment>
<evidence type="ECO:0000256" key="6">
    <source>
        <dbReference type="ARBA" id="ARBA00023315"/>
    </source>
</evidence>
<dbReference type="GO" id="GO:0005506">
    <property type="term" value="F:iron ion binding"/>
    <property type="evidence" value="ECO:0007669"/>
    <property type="project" value="UniProtKB-UniRule"/>
</dbReference>
<feature type="binding site" evidence="8">
    <location>
        <position position="214"/>
    </location>
    <ligand>
        <name>substrate</name>
    </ligand>
</feature>
<evidence type="ECO:0000256" key="4">
    <source>
        <dbReference type="ARBA" id="ARBA00022723"/>
    </source>
</evidence>
<evidence type="ECO:0000259" key="9">
    <source>
        <dbReference type="Pfam" id="PF00814"/>
    </source>
</evidence>
<feature type="binding site" evidence="8">
    <location>
        <position position="210"/>
    </location>
    <ligand>
        <name>substrate</name>
    </ligand>
</feature>
<dbReference type="GO" id="GO:0061711">
    <property type="term" value="F:tRNA N(6)-L-threonylcarbamoyladenine synthase activity"/>
    <property type="evidence" value="ECO:0007669"/>
    <property type="project" value="UniProtKB-EC"/>
</dbReference>
<evidence type="ECO:0000313" key="10">
    <source>
        <dbReference type="EMBL" id="SHG26638.1"/>
    </source>
</evidence>
<dbReference type="AlphaFoldDB" id="A0A1M5IE53"/>
<feature type="binding site" evidence="8">
    <location>
        <begin position="164"/>
        <end position="168"/>
    </location>
    <ligand>
        <name>substrate</name>
    </ligand>
</feature>
<evidence type="ECO:0000256" key="5">
    <source>
        <dbReference type="ARBA" id="ARBA00023004"/>
    </source>
</evidence>
<evidence type="ECO:0000256" key="1">
    <source>
        <dbReference type="ARBA" id="ARBA00022490"/>
    </source>
</evidence>
<feature type="binding site" evidence="8">
    <location>
        <position position="305"/>
    </location>
    <ligand>
        <name>substrate</name>
    </ligand>
</feature>
<evidence type="ECO:0000256" key="8">
    <source>
        <dbReference type="HAMAP-Rule" id="MF_01445"/>
    </source>
</evidence>
<comment type="similarity">
    <text evidence="8">Belongs to the KAE1 / TsaD family.</text>
</comment>
<name>A0A1M5IE53_FLAJO</name>
<feature type="binding site" evidence="8">
    <location>
        <position position="197"/>
    </location>
    <ligand>
        <name>substrate</name>
    </ligand>
</feature>
<dbReference type="PROSITE" id="PS01016">
    <property type="entry name" value="GLYCOPROTEASE"/>
    <property type="match status" value="1"/>
</dbReference>
<feature type="domain" description="Gcp-like" evidence="9">
    <location>
        <begin position="51"/>
        <end position="339"/>
    </location>
</feature>
<dbReference type="Gene3D" id="3.30.420.40">
    <property type="match status" value="2"/>
</dbReference>
<comment type="subcellular location">
    <subcellularLocation>
        <location evidence="8">Cytoplasm</location>
    </subcellularLocation>
</comment>
<dbReference type="Pfam" id="PF00814">
    <property type="entry name" value="TsaD"/>
    <property type="match status" value="1"/>
</dbReference>
<evidence type="ECO:0000256" key="3">
    <source>
        <dbReference type="ARBA" id="ARBA00022694"/>
    </source>
</evidence>
<proteinExistence type="inferred from homology"/>
<dbReference type="NCBIfam" id="TIGR03723">
    <property type="entry name" value="T6A_TsaD_YgjD"/>
    <property type="match status" value="1"/>
</dbReference>
<evidence type="ECO:0000313" key="11">
    <source>
        <dbReference type="Proteomes" id="UP000184112"/>
    </source>
</evidence>
<keyword evidence="2 8" id="KW-0808">Transferase</keyword>
<dbReference type="InterPro" id="IPR017861">
    <property type="entry name" value="KAE1/TsaD"/>
</dbReference>
<dbReference type="EMBL" id="FQWH01000002">
    <property type="protein sequence ID" value="SHG26638.1"/>
    <property type="molecule type" value="Genomic_DNA"/>
</dbReference>
<keyword evidence="3 8" id="KW-0819">tRNA processing</keyword>
<dbReference type="PANTHER" id="PTHR11735">
    <property type="entry name" value="TRNA N6-ADENOSINE THREONYLCARBAMOYLTRANSFERASE"/>
    <property type="match status" value="1"/>
</dbReference>
<dbReference type="GO" id="GO:0002949">
    <property type="term" value="P:tRNA threonylcarbamoyladenosine modification"/>
    <property type="evidence" value="ECO:0007669"/>
    <property type="project" value="UniProtKB-UniRule"/>
</dbReference>
<protein>
    <recommendedName>
        <fullName evidence="8">tRNA N6-adenosine threonylcarbamoyltransferase</fullName>
        <ecNumber evidence="8">2.3.1.234</ecNumber>
    </recommendedName>
    <alternativeName>
        <fullName evidence="8">N6-L-threonylcarbamoyladenine synthase</fullName>
        <shortName evidence="8">t(6)A synthase</shortName>
    </alternativeName>
    <alternativeName>
        <fullName evidence="8">t(6)A37 threonylcarbamoyladenosine biosynthesis protein TsaD</fullName>
    </alternativeName>
    <alternativeName>
        <fullName evidence="8">tRNA threonylcarbamoyladenosine biosynthesis protein TsaD</fullName>
    </alternativeName>
</protein>
<evidence type="ECO:0000256" key="2">
    <source>
        <dbReference type="ARBA" id="ARBA00022679"/>
    </source>
</evidence>
<organism evidence="10 11">
    <name type="scientific">Flavobacterium johnsoniae</name>
    <name type="common">Cytophaga johnsonae</name>
    <dbReference type="NCBI Taxonomy" id="986"/>
    <lineage>
        <taxon>Bacteria</taxon>
        <taxon>Pseudomonadati</taxon>
        <taxon>Bacteroidota</taxon>
        <taxon>Flavobacteriia</taxon>
        <taxon>Flavobacteriales</taxon>
        <taxon>Flavobacteriaceae</taxon>
        <taxon>Flavobacterium</taxon>
    </lineage>
</organism>
<dbReference type="Proteomes" id="UP000184112">
    <property type="component" value="Unassembled WGS sequence"/>
</dbReference>
<feature type="binding site" evidence="8">
    <location>
        <position position="142"/>
    </location>
    <ligand>
        <name>Fe cation</name>
        <dbReference type="ChEBI" id="CHEBI:24875"/>
    </ligand>
</feature>
<dbReference type="InterPro" id="IPR043129">
    <property type="entry name" value="ATPase_NBD"/>
</dbReference>
<feature type="binding site" evidence="8">
    <location>
        <position position="138"/>
    </location>
    <ligand>
        <name>Fe cation</name>
        <dbReference type="ChEBI" id="CHEBI:24875"/>
    </ligand>
</feature>
<comment type="function">
    <text evidence="8">Required for the formation of a threonylcarbamoyl group on adenosine at position 37 (t(6)A37) in tRNAs that read codons beginning with adenine. Is involved in the transfer of the threonylcarbamoyl moiety of threonylcarbamoyl-AMP (TC-AMP) to the N6 group of A37, together with TsaE and TsaB. TsaD likely plays a direct catalytic role in this reaction.</text>
</comment>
<comment type="cofactor">
    <cofactor evidence="8">
        <name>Fe(2+)</name>
        <dbReference type="ChEBI" id="CHEBI:29033"/>
    </cofactor>
    <text evidence="8">Binds 1 Fe(2+) ion per subunit.</text>
</comment>
<evidence type="ECO:0000256" key="7">
    <source>
        <dbReference type="ARBA" id="ARBA00048117"/>
    </source>
</evidence>
<dbReference type="InterPro" id="IPR017860">
    <property type="entry name" value="Peptidase_M22_CS"/>
</dbReference>